<evidence type="ECO:0000256" key="1">
    <source>
        <dbReference type="SAM" id="Phobius"/>
    </source>
</evidence>
<feature type="transmembrane region" description="Helical" evidence="1">
    <location>
        <begin position="34"/>
        <end position="57"/>
    </location>
</feature>
<feature type="transmembrane region" description="Helical" evidence="1">
    <location>
        <begin position="98"/>
        <end position="116"/>
    </location>
</feature>
<proteinExistence type="predicted"/>
<dbReference type="SUPFAM" id="SSF81321">
    <property type="entry name" value="Family A G protein-coupled receptor-like"/>
    <property type="match status" value="1"/>
</dbReference>
<keyword evidence="1" id="KW-0472">Membrane</keyword>
<feature type="transmembrane region" description="Helical" evidence="1">
    <location>
        <begin position="222"/>
        <end position="242"/>
    </location>
</feature>
<name>A0A6V7WRE1_MELEN</name>
<keyword evidence="1" id="KW-1133">Transmembrane helix</keyword>
<protein>
    <submittedName>
        <fullName evidence="2">Uncharacterized protein</fullName>
    </submittedName>
</protein>
<gene>
    <name evidence="2" type="ORF">MENT_LOCUS42307</name>
</gene>
<keyword evidence="1" id="KW-0812">Transmembrane</keyword>
<dbReference type="EMBL" id="CAJEWN010000757">
    <property type="protein sequence ID" value="CAD2189580.1"/>
    <property type="molecule type" value="Genomic_DNA"/>
</dbReference>
<feature type="transmembrane region" description="Helical" evidence="1">
    <location>
        <begin position="69"/>
        <end position="92"/>
    </location>
</feature>
<evidence type="ECO:0000313" key="2">
    <source>
        <dbReference type="EMBL" id="CAD2189580.1"/>
    </source>
</evidence>
<dbReference type="InterPro" id="IPR019425">
    <property type="entry name" value="7TM_GPCR_serpentine_rcpt_Srt"/>
</dbReference>
<dbReference type="Pfam" id="PF10321">
    <property type="entry name" value="7TM_GPCR_Srt"/>
    <property type="match status" value="2"/>
</dbReference>
<accession>A0A6V7WRE1</accession>
<organism evidence="2 3">
    <name type="scientific">Meloidogyne enterolobii</name>
    <name type="common">Root-knot nematode worm</name>
    <name type="synonym">Meloidogyne mayaguensis</name>
    <dbReference type="NCBI Taxonomy" id="390850"/>
    <lineage>
        <taxon>Eukaryota</taxon>
        <taxon>Metazoa</taxon>
        <taxon>Ecdysozoa</taxon>
        <taxon>Nematoda</taxon>
        <taxon>Chromadorea</taxon>
        <taxon>Rhabditida</taxon>
        <taxon>Tylenchina</taxon>
        <taxon>Tylenchomorpha</taxon>
        <taxon>Tylenchoidea</taxon>
        <taxon>Meloidogynidae</taxon>
        <taxon>Meloidogyninae</taxon>
        <taxon>Meloidogyne</taxon>
    </lineage>
</organism>
<dbReference type="AlphaFoldDB" id="A0A6V7WRE1"/>
<sequence>MDVYFFNPDEYERLYNCSSYSVDKIPLEKRKHEWLGIFFLSMSAIYEILYIPCMFSIWKRMRNSHCYKIMFCIGVIDMLTLLCNGLLTGYLGYYGKKLIVWIGIPVIYGFAMAFLTKPVAFSSTYFGWFFNPHLLYIEDINETVFPLVYTSVQLDGLKAISWDLYLMLRDQDIYENLLHSIHNNIILALLVVVYITFYIILLVRSKGRIQPNDQQTFSEKLIFIQVLLISLINASAAGLYVYMQYFHVSEMLIILAQLSWVNAHGIPPVIYLTMNKSIQRDCIGMLRKIIRMNVTVHPVTAGSHPPFPRNGT</sequence>
<feature type="transmembrane region" description="Helical" evidence="1">
    <location>
        <begin position="185"/>
        <end position="202"/>
    </location>
</feature>
<dbReference type="Proteomes" id="UP000580250">
    <property type="component" value="Unassembled WGS sequence"/>
</dbReference>
<comment type="caution">
    <text evidence="2">The sequence shown here is derived from an EMBL/GenBank/DDBJ whole genome shotgun (WGS) entry which is preliminary data.</text>
</comment>
<dbReference type="PANTHER" id="PTHR23021:SF11">
    <property type="entry name" value="SERPENTINE RECEPTOR, CLASS T"/>
    <property type="match status" value="1"/>
</dbReference>
<reference evidence="2 3" key="1">
    <citation type="submission" date="2020-08" db="EMBL/GenBank/DDBJ databases">
        <authorList>
            <person name="Koutsovoulos G."/>
            <person name="Danchin GJ E."/>
        </authorList>
    </citation>
    <scope>NUCLEOTIDE SEQUENCE [LARGE SCALE GENOMIC DNA]</scope>
</reference>
<evidence type="ECO:0000313" key="3">
    <source>
        <dbReference type="Proteomes" id="UP000580250"/>
    </source>
</evidence>
<dbReference type="PANTHER" id="PTHR23021">
    <property type="entry name" value="SERPENTINE RECEPTOR, CLASS T"/>
    <property type="match status" value="1"/>
</dbReference>